<dbReference type="PROSITE" id="PS50090">
    <property type="entry name" value="MYB_LIKE"/>
    <property type="match status" value="1"/>
</dbReference>
<dbReference type="PANTHER" id="PTHR12802">
    <property type="entry name" value="SWI/SNF COMPLEX-RELATED"/>
    <property type="match status" value="1"/>
</dbReference>
<reference evidence="10" key="1">
    <citation type="journal article" date="2010" name="Genome Biol.">
        <title>Genome sequence of the necrotrophic plant pathogen Pythium ultimum reveals original pathogenicity mechanisms and effector repertoire.</title>
        <authorList>
            <person name="Levesque C.A."/>
            <person name="Brouwer H."/>
            <person name="Cano L."/>
            <person name="Hamilton J.P."/>
            <person name="Holt C."/>
            <person name="Huitema E."/>
            <person name="Raffaele S."/>
            <person name="Robideau G.P."/>
            <person name="Thines M."/>
            <person name="Win J."/>
            <person name="Zerillo M.M."/>
            <person name="Beakes G.W."/>
            <person name="Boore J.L."/>
            <person name="Busam D."/>
            <person name="Dumas B."/>
            <person name="Ferriera S."/>
            <person name="Fuerstenberg S.I."/>
            <person name="Gachon C.M."/>
            <person name="Gaulin E."/>
            <person name="Govers F."/>
            <person name="Grenville-Briggs L."/>
            <person name="Horner N."/>
            <person name="Hostetler J."/>
            <person name="Jiang R.H."/>
            <person name="Johnson J."/>
            <person name="Krajaejun T."/>
            <person name="Lin H."/>
            <person name="Meijer H.J."/>
            <person name="Moore B."/>
            <person name="Morris P."/>
            <person name="Phuntmart V."/>
            <person name="Puiu D."/>
            <person name="Shetty J."/>
            <person name="Stajich J.E."/>
            <person name="Tripathy S."/>
            <person name="Wawra S."/>
            <person name="van West P."/>
            <person name="Whitty B.R."/>
            <person name="Coutinho P.M."/>
            <person name="Henrissat B."/>
            <person name="Martin F."/>
            <person name="Thomas P.D."/>
            <person name="Tyler B.M."/>
            <person name="De Vries R.P."/>
            <person name="Kamoun S."/>
            <person name="Yandell M."/>
            <person name="Tisserat N."/>
            <person name="Buell C.R."/>
        </authorList>
    </citation>
    <scope>NUCLEOTIDE SEQUENCE</scope>
    <source>
        <strain evidence="10">DAOM:BR144</strain>
    </source>
</reference>
<dbReference type="InterPro" id="IPR009057">
    <property type="entry name" value="Homeodomain-like_sf"/>
</dbReference>
<evidence type="ECO:0000259" key="8">
    <source>
        <dbReference type="PROSITE" id="PS51294"/>
    </source>
</evidence>
<dbReference type="SUPFAM" id="SSF46689">
    <property type="entry name" value="Homeodomain-like"/>
    <property type="match status" value="1"/>
</dbReference>
<dbReference type="InterPro" id="IPR017930">
    <property type="entry name" value="Myb_dom"/>
</dbReference>
<dbReference type="VEuPathDB" id="FungiDB:PYU1_G007030"/>
<feature type="compositionally biased region" description="Basic and acidic residues" evidence="5">
    <location>
        <begin position="11"/>
        <end position="20"/>
    </location>
</feature>
<dbReference type="PROSITE" id="PS51294">
    <property type="entry name" value="HTH_MYB"/>
    <property type="match status" value="1"/>
</dbReference>
<dbReference type="OMA" id="YMHFITE"/>
<evidence type="ECO:0000256" key="2">
    <source>
        <dbReference type="ARBA" id="ARBA00023125"/>
    </source>
</evidence>
<dbReference type="GO" id="GO:0003677">
    <property type="term" value="F:DNA binding"/>
    <property type="evidence" value="ECO:0007669"/>
    <property type="project" value="UniProtKB-KW"/>
</dbReference>
<feature type="region of interest" description="Disordered" evidence="5">
    <location>
        <begin position="1"/>
        <end position="22"/>
    </location>
</feature>
<feature type="domain" description="SANT" evidence="7">
    <location>
        <begin position="153"/>
        <end position="196"/>
    </location>
</feature>
<dbReference type="AlphaFoldDB" id="K3WQ03"/>
<organism evidence="9 10">
    <name type="scientific">Globisporangium ultimum (strain ATCC 200006 / CBS 805.95 / DAOM BR144)</name>
    <name type="common">Pythium ultimum</name>
    <dbReference type="NCBI Taxonomy" id="431595"/>
    <lineage>
        <taxon>Eukaryota</taxon>
        <taxon>Sar</taxon>
        <taxon>Stramenopiles</taxon>
        <taxon>Oomycota</taxon>
        <taxon>Peronosporomycetes</taxon>
        <taxon>Pythiales</taxon>
        <taxon>Pythiaceae</taxon>
        <taxon>Globisporangium</taxon>
    </lineage>
</organism>
<dbReference type="EMBL" id="GL376560">
    <property type="status" value="NOT_ANNOTATED_CDS"/>
    <property type="molecule type" value="Genomic_DNA"/>
</dbReference>
<feature type="compositionally biased region" description="Acidic residues" evidence="5">
    <location>
        <begin position="138"/>
        <end position="149"/>
    </location>
</feature>
<dbReference type="PANTHER" id="PTHR12802:SF155">
    <property type="entry name" value="DEUBIQUITINASE MYSM1"/>
    <property type="match status" value="1"/>
</dbReference>
<feature type="compositionally biased region" description="Polar residues" evidence="5">
    <location>
        <begin position="232"/>
        <end position="245"/>
    </location>
</feature>
<accession>K3WQ03</accession>
<feature type="domain" description="Myb-like" evidence="6">
    <location>
        <begin position="150"/>
        <end position="200"/>
    </location>
</feature>
<keyword evidence="2" id="KW-0238">DNA-binding</keyword>
<reference evidence="9" key="3">
    <citation type="submission" date="2015-02" db="UniProtKB">
        <authorList>
            <consortium name="EnsemblProtists"/>
        </authorList>
    </citation>
    <scope>IDENTIFICATION</scope>
    <source>
        <strain evidence="9">DAOM BR144</strain>
    </source>
</reference>
<dbReference type="PROSITE" id="PS51293">
    <property type="entry name" value="SANT"/>
    <property type="match status" value="1"/>
</dbReference>
<dbReference type="EnsemblProtists" id="PYU1_T007045">
    <property type="protein sequence ID" value="PYU1_T007045"/>
    <property type="gene ID" value="PYU1_G007030"/>
</dbReference>
<evidence type="ECO:0000256" key="4">
    <source>
        <dbReference type="ARBA" id="ARBA00023242"/>
    </source>
</evidence>
<dbReference type="CDD" id="cd00167">
    <property type="entry name" value="SANT"/>
    <property type="match status" value="1"/>
</dbReference>
<sequence length="399" mass="43816">MLAPQQPPVLLKKEQQHEPWRAPSSFGLANILNQSIRSSSSASLPKFSLPSLHSFGANSLLAKPELSIGAPQHSLLNPTPRSPASTPPPPAAHSSDVRHMAIHTGDASSDRKSNPGSASKETTPLKAGASRRIAPAPADDEDGDQDEELSGSIRGGRWTADEHERFLAGFRIHGHKWKRVQQVVRTRSVTQVRTHAQKYLLKVAKLKAEKKQGKSIDVASLNDRYLSGRGGDSSSDVEQSNTAPNSPEGARGTTRYYDDSVEVGGEEPSPKRTPRKKMRHHADHVDILDQEYIAAAATTLCFLMSQKIDSLFDNHHDMDNKDLEPYDCYTTEQHAAPASGAVSEDGAFAENSRKRTYMHFLTDTPVPYQTESAHFAYDGKSQQRSEPSSYTIEGKKLYS</sequence>
<proteinExistence type="predicted"/>
<feature type="region of interest" description="Disordered" evidence="5">
    <location>
        <begin position="224"/>
        <end position="278"/>
    </location>
</feature>
<name>K3WQ03_GLOUD</name>
<dbReference type="InParanoid" id="K3WQ03"/>
<keyword evidence="3" id="KW-0804">Transcription</keyword>
<feature type="compositionally biased region" description="Polar residues" evidence="5">
    <location>
        <begin position="380"/>
        <end position="391"/>
    </location>
</feature>
<dbReference type="InterPro" id="IPR001005">
    <property type="entry name" value="SANT/Myb"/>
</dbReference>
<dbReference type="HOGENOM" id="CLU_702983_0_0_1"/>
<evidence type="ECO:0000256" key="3">
    <source>
        <dbReference type="ARBA" id="ARBA00023163"/>
    </source>
</evidence>
<evidence type="ECO:0000259" key="7">
    <source>
        <dbReference type="PROSITE" id="PS51293"/>
    </source>
</evidence>
<dbReference type="InterPro" id="IPR006447">
    <property type="entry name" value="Myb_dom_plants"/>
</dbReference>
<dbReference type="SMART" id="SM00717">
    <property type="entry name" value="SANT"/>
    <property type="match status" value="1"/>
</dbReference>
<dbReference type="STRING" id="431595.K3WQ03"/>
<feature type="region of interest" description="Disordered" evidence="5">
    <location>
        <begin position="377"/>
        <end position="399"/>
    </location>
</feature>
<keyword evidence="10" id="KW-1185">Reference proteome</keyword>
<dbReference type="InterPro" id="IPR017884">
    <property type="entry name" value="SANT_dom"/>
</dbReference>
<keyword evidence="4" id="KW-0539">Nucleus</keyword>
<dbReference type="eggNOG" id="KOG0724">
    <property type="taxonomic scope" value="Eukaryota"/>
</dbReference>
<dbReference type="Proteomes" id="UP000019132">
    <property type="component" value="Unassembled WGS sequence"/>
</dbReference>
<feature type="region of interest" description="Disordered" evidence="5">
    <location>
        <begin position="70"/>
        <end position="156"/>
    </location>
</feature>
<evidence type="ECO:0000256" key="1">
    <source>
        <dbReference type="ARBA" id="ARBA00023015"/>
    </source>
</evidence>
<evidence type="ECO:0000313" key="10">
    <source>
        <dbReference type="Proteomes" id="UP000019132"/>
    </source>
</evidence>
<reference evidence="10" key="2">
    <citation type="submission" date="2010-04" db="EMBL/GenBank/DDBJ databases">
        <authorList>
            <person name="Buell R."/>
            <person name="Hamilton J."/>
            <person name="Hostetler J."/>
        </authorList>
    </citation>
    <scope>NUCLEOTIDE SEQUENCE [LARGE SCALE GENOMIC DNA]</scope>
    <source>
        <strain evidence="10">DAOM:BR144</strain>
    </source>
</reference>
<feature type="domain" description="HTH myb-type" evidence="8">
    <location>
        <begin position="152"/>
        <end position="204"/>
    </location>
</feature>
<evidence type="ECO:0000313" key="9">
    <source>
        <dbReference type="EnsemblProtists" id="PYU1_T007045"/>
    </source>
</evidence>
<evidence type="ECO:0000256" key="5">
    <source>
        <dbReference type="SAM" id="MobiDB-lite"/>
    </source>
</evidence>
<dbReference type="Pfam" id="PF00249">
    <property type="entry name" value="Myb_DNA-binding"/>
    <property type="match status" value="1"/>
</dbReference>
<protein>
    <submittedName>
        <fullName evidence="9">Uncharacterized protein</fullName>
    </submittedName>
</protein>
<dbReference type="Gene3D" id="1.10.10.60">
    <property type="entry name" value="Homeodomain-like"/>
    <property type="match status" value="1"/>
</dbReference>
<dbReference type="NCBIfam" id="TIGR01557">
    <property type="entry name" value="myb_SHAQKYF"/>
    <property type="match status" value="1"/>
</dbReference>
<evidence type="ECO:0000259" key="6">
    <source>
        <dbReference type="PROSITE" id="PS50090"/>
    </source>
</evidence>
<keyword evidence="1" id="KW-0805">Transcription regulation</keyword>